<comment type="similarity">
    <text evidence="7">Belongs to the transglycosylase MltG family.</text>
</comment>
<dbReference type="EC" id="4.2.2.29" evidence="7"/>
<gene>
    <name evidence="7" type="primary">mltG</name>
    <name evidence="8" type="ORF">GPUN_0962</name>
</gene>
<protein>
    <recommendedName>
        <fullName evidence="7">Endolytic murein transglycosylase</fullName>
        <ecNumber evidence="7">4.2.2.29</ecNumber>
    </recommendedName>
    <alternativeName>
        <fullName evidence="7">Peptidoglycan lytic transglycosylase</fullName>
    </alternativeName>
    <alternativeName>
        <fullName evidence="7">Peptidoglycan polymerization terminase</fullName>
    </alternativeName>
</protein>
<keyword evidence="4 7" id="KW-0472">Membrane</keyword>
<keyword evidence="9" id="KW-1185">Reference proteome</keyword>
<keyword evidence="2 7" id="KW-0812">Transmembrane</keyword>
<dbReference type="CDD" id="cd08010">
    <property type="entry name" value="MltG_like"/>
    <property type="match status" value="1"/>
</dbReference>
<sequence>MKKIVSVFLLISLLAAIGAGMLVWQKLNSIEKLRLSIDSPTEFEVLKGKSLYKVVDKLGQFAEIDTFSFKIWLRLNPEFERIQSGVYELPPNVSLIEALDLMVKGKVKQLSITLVEGQTIAQWVTALSQAEGLSHNITSKDVLYETLGAVNFEFCVNIYASVEGCLLPDTYFYTHGTNSTDILGRALSAMQVYLKGLWPSRLINIPLSTQYEALILASIIEKETAIESERTEIAGVFVNRLNKNMRLQTDPTVIYGIGDSYDGNITRKHLRTPTPYNTYVIRGLPITPIAMPNKASIEAALFPALTDSLYFVATGNGGHQFSTNLSDHNKAVRAYLVQRKINLTREQEKTRQ</sequence>
<dbReference type="Gene3D" id="3.30.160.60">
    <property type="entry name" value="Classic Zinc Finger"/>
    <property type="match status" value="1"/>
</dbReference>
<dbReference type="Gene3D" id="3.30.1490.480">
    <property type="entry name" value="Endolytic murein transglycosylase"/>
    <property type="match status" value="1"/>
</dbReference>
<dbReference type="AlphaFoldDB" id="H5T9W6"/>
<feature type="site" description="Important for catalytic activity" evidence="7">
    <location>
        <position position="223"/>
    </location>
</feature>
<accession>H5T9W6</accession>
<dbReference type="FunFam" id="3.30.160.60:FF:000242">
    <property type="entry name" value="Endolytic murein transglycosylase"/>
    <property type="match status" value="1"/>
</dbReference>
<dbReference type="GO" id="GO:0009252">
    <property type="term" value="P:peptidoglycan biosynthetic process"/>
    <property type="evidence" value="ECO:0007669"/>
    <property type="project" value="UniProtKB-UniRule"/>
</dbReference>
<dbReference type="PANTHER" id="PTHR30518">
    <property type="entry name" value="ENDOLYTIC MUREIN TRANSGLYCOSYLASE"/>
    <property type="match status" value="1"/>
</dbReference>
<dbReference type="OrthoDB" id="9814591at2"/>
<dbReference type="Proteomes" id="UP000053586">
    <property type="component" value="Unassembled WGS sequence"/>
</dbReference>
<evidence type="ECO:0000256" key="1">
    <source>
        <dbReference type="ARBA" id="ARBA00022475"/>
    </source>
</evidence>
<organism evidence="8 9">
    <name type="scientific">Glaciecola punicea ACAM 611</name>
    <dbReference type="NCBI Taxonomy" id="1121923"/>
    <lineage>
        <taxon>Bacteria</taxon>
        <taxon>Pseudomonadati</taxon>
        <taxon>Pseudomonadota</taxon>
        <taxon>Gammaproteobacteria</taxon>
        <taxon>Alteromonadales</taxon>
        <taxon>Alteromonadaceae</taxon>
        <taxon>Glaciecola</taxon>
    </lineage>
</organism>
<dbReference type="STRING" id="56804.BAE46_01380"/>
<dbReference type="RefSeq" id="WP_006003851.1">
    <property type="nucleotide sequence ID" value="NZ_BAET01000007.1"/>
</dbReference>
<evidence type="ECO:0000256" key="7">
    <source>
        <dbReference type="HAMAP-Rule" id="MF_02065"/>
    </source>
</evidence>
<dbReference type="Pfam" id="PF02618">
    <property type="entry name" value="YceG"/>
    <property type="match status" value="1"/>
</dbReference>
<keyword evidence="5 7" id="KW-0456">Lyase</keyword>
<keyword evidence="6 7" id="KW-0961">Cell wall biogenesis/degradation</keyword>
<dbReference type="NCBIfam" id="TIGR00247">
    <property type="entry name" value="endolytic transglycosylase MltG"/>
    <property type="match status" value="1"/>
</dbReference>
<keyword evidence="3 7" id="KW-1133">Transmembrane helix</keyword>
<keyword evidence="1 7" id="KW-1003">Cell membrane</keyword>
<dbReference type="InterPro" id="IPR003770">
    <property type="entry name" value="MLTG-like"/>
</dbReference>
<reference evidence="8 9" key="2">
    <citation type="journal article" date="2017" name="Antonie Van Leeuwenhoek">
        <title>Rhizobium rhizosphaerae sp. nov., a novel species isolated from rice rhizosphere.</title>
        <authorList>
            <person name="Zhao J.J."/>
            <person name="Zhang J."/>
            <person name="Zhang R.J."/>
            <person name="Zhang C.W."/>
            <person name="Yin H.Q."/>
            <person name="Zhang X.X."/>
        </authorList>
    </citation>
    <scope>NUCLEOTIDE SEQUENCE [LARGE SCALE GENOMIC DNA]</scope>
    <source>
        <strain evidence="8 9">ACAM 611</strain>
    </source>
</reference>
<reference evidence="8 9" key="1">
    <citation type="journal article" date="2012" name="J. Bacteriol.">
        <title>Genome sequence of proteorhodopsin-containing sea ice bacterium Glaciecola punicea ACAM 611T.</title>
        <authorList>
            <person name="Qin Q.-L."/>
            <person name="Xie B.-B."/>
            <person name="Shu Y.-L."/>
            <person name="Rong J.-C."/>
            <person name="Zhao D.-L."/>
            <person name="Zhang X.-Y."/>
            <person name="Chen X.-L."/>
            <person name="Zhou B.-C."/>
            <person name="Zhanga Y.-Z."/>
        </authorList>
    </citation>
    <scope>NUCLEOTIDE SEQUENCE [LARGE SCALE GENOMIC DNA]</scope>
    <source>
        <strain evidence="8 9">ACAM 611</strain>
    </source>
</reference>
<evidence type="ECO:0000256" key="4">
    <source>
        <dbReference type="ARBA" id="ARBA00023136"/>
    </source>
</evidence>
<evidence type="ECO:0000256" key="3">
    <source>
        <dbReference type="ARBA" id="ARBA00022989"/>
    </source>
</evidence>
<dbReference type="GO" id="GO:0008932">
    <property type="term" value="F:lytic endotransglycosylase activity"/>
    <property type="evidence" value="ECO:0007669"/>
    <property type="project" value="UniProtKB-UniRule"/>
</dbReference>
<evidence type="ECO:0000256" key="5">
    <source>
        <dbReference type="ARBA" id="ARBA00023239"/>
    </source>
</evidence>
<comment type="catalytic activity">
    <reaction evidence="7">
        <text>a peptidoglycan chain = a peptidoglycan chain with N-acetyl-1,6-anhydromuramyl-[peptide] at the reducing end + a peptidoglycan chain with N-acetylglucosamine at the non-reducing end.</text>
        <dbReference type="EC" id="4.2.2.29"/>
    </reaction>
</comment>
<dbReference type="eggNOG" id="COG1559">
    <property type="taxonomic scope" value="Bacteria"/>
</dbReference>
<comment type="caution">
    <text evidence="8">The sequence shown here is derived from an EMBL/GenBank/DDBJ whole genome shotgun (WGS) entry which is preliminary data.</text>
</comment>
<comment type="function">
    <text evidence="7">Functions as a peptidoglycan terminase that cleaves nascent peptidoglycan strands endolytically to terminate their elongation.</text>
</comment>
<evidence type="ECO:0000313" key="9">
    <source>
        <dbReference type="Proteomes" id="UP000053586"/>
    </source>
</evidence>
<dbReference type="HAMAP" id="MF_02065">
    <property type="entry name" value="MltG"/>
    <property type="match status" value="1"/>
</dbReference>
<name>H5T9W6_9ALTE</name>
<evidence type="ECO:0000313" key="8">
    <source>
        <dbReference type="EMBL" id="GAB55093.1"/>
    </source>
</evidence>
<dbReference type="PANTHER" id="PTHR30518:SF2">
    <property type="entry name" value="ENDOLYTIC MUREIN TRANSGLYCOSYLASE"/>
    <property type="match status" value="1"/>
</dbReference>
<keyword evidence="7" id="KW-0997">Cell inner membrane</keyword>
<dbReference type="GO" id="GO:0071555">
    <property type="term" value="P:cell wall organization"/>
    <property type="evidence" value="ECO:0007669"/>
    <property type="project" value="UniProtKB-KW"/>
</dbReference>
<dbReference type="EMBL" id="BAET01000007">
    <property type="protein sequence ID" value="GAB55093.1"/>
    <property type="molecule type" value="Genomic_DNA"/>
</dbReference>
<proteinExistence type="inferred from homology"/>
<evidence type="ECO:0000256" key="6">
    <source>
        <dbReference type="ARBA" id="ARBA00023316"/>
    </source>
</evidence>
<dbReference type="GO" id="GO:0005886">
    <property type="term" value="C:plasma membrane"/>
    <property type="evidence" value="ECO:0007669"/>
    <property type="project" value="UniProtKB-UniRule"/>
</dbReference>
<evidence type="ECO:0000256" key="2">
    <source>
        <dbReference type="ARBA" id="ARBA00022692"/>
    </source>
</evidence>